<dbReference type="GO" id="GO:0030968">
    <property type="term" value="P:endoplasmic reticulum unfolded protein response"/>
    <property type="evidence" value="ECO:0007669"/>
    <property type="project" value="UniProtKB-UniRule"/>
</dbReference>
<dbReference type="GO" id="GO:0005788">
    <property type="term" value="C:endoplasmic reticulum lumen"/>
    <property type="evidence" value="ECO:0007669"/>
    <property type="project" value="UniProtKB-UniRule"/>
</dbReference>
<evidence type="ECO:0000256" key="3">
    <source>
        <dbReference type="ARBA" id="ARBA00022729"/>
    </source>
</evidence>
<feature type="domain" description="MRH" evidence="9">
    <location>
        <begin position="94"/>
        <end position="229"/>
    </location>
</feature>
<comment type="caution">
    <text evidence="10">The sequence shown here is derived from an EMBL/GenBank/DDBJ whole genome shotgun (WGS) entry which is preliminary data.</text>
</comment>
<dbReference type="OrthoDB" id="448954at2759"/>
<evidence type="ECO:0000256" key="7">
    <source>
        <dbReference type="RuleBase" id="RU369099"/>
    </source>
</evidence>
<proteinExistence type="inferred from homology"/>
<comment type="subcellular location">
    <subcellularLocation>
        <location evidence="1 7">Endoplasmic reticulum membrane</location>
        <topology evidence="1 7">Peripheral membrane protein</topology>
        <orientation evidence="1 7">Lumenal side</orientation>
    </subcellularLocation>
</comment>
<name>R4XIU9_TAPDE</name>
<dbReference type="SUPFAM" id="SSF50911">
    <property type="entry name" value="Mannose 6-phosphate receptor domain"/>
    <property type="match status" value="1"/>
</dbReference>
<dbReference type="EMBL" id="CAHR02000135">
    <property type="protein sequence ID" value="CCG83293.1"/>
    <property type="molecule type" value="Genomic_DNA"/>
</dbReference>
<evidence type="ECO:0000256" key="2">
    <source>
        <dbReference type="ARBA" id="ARBA00009918"/>
    </source>
</evidence>
<dbReference type="PANTHER" id="PTHR15414:SF0">
    <property type="entry name" value="ENDOPLASMIC RETICULUM LECTIN 1"/>
    <property type="match status" value="1"/>
</dbReference>
<dbReference type="PROSITE" id="PS51914">
    <property type="entry name" value="MRH"/>
    <property type="match status" value="1"/>
</dbReference>
<keyword evidence="11" id="KW-1185">Reference proteome</keyword>
<dbReference type="InterPro" id="IPR044865">
    <property type="entry name" value="MRH_dom"/>
</dbReference>
<sequence>MKRALLAKPYYDIQFSDERITDKDAKTLRDDQKLDVKYRVLSDGRDRYLCAVPNRTIPVESPTAEERLQLAERKREESLRATARGKELLDGLDNTCLYWVSGWWTYRFCYSEGITQFHPLPPVPGTPNWPPKEDPNAGIYSLGTRTSASSSPAQVKMVGEDTTFSNSGESKSLVMTYGKGTYCPVIGAERRTEVQFQCSPSTNDRIAYVKEVSSCQYLMVIQTARLCHDVAFQDSVKEPSNTILCSVISDGSSLPSLSEVKETQDRGSRSDDQTNLQSHIPDTGLSSLVEDESEPELKASLSHLSFGALPDGLSKLLRDEVNADTKAQEAPQESIHTKKVLEEISENRLSTAEELASDIAARLEDGTMQVNGKSIFDKKNENVEFDVELQDENGELLGSVVMKVVDGEVVIEMEEDLVADKKKQESVDNENERARGNMPAHVQATFDRFIGRDEL</sequence>
<evidence type="ECO:0000313" key="11">
    <source>
        <dbReference type="Proteomes" id="UP000013776"/>
    </source>
</evidence>
<evidence type="ECO:0000256" key="6">
    <source>
        <dbReference type="ARBA" id="ARBA00023157"/>
    </source>
</evidence>
<evidence type="ECO:0000256" key="1">
    <source>
        <dbReference type="ARBA" id="ARBA00004367"/>
    </source>
</evidence>
<keyword evidence="4 7" id="KW-0430">Lectin</keyword>
<evidence type="ECO:0000256" key="8">
    <source>
        <dbReference type="SAM" id="MobiDB-lite"/>
    </source>
</evidence>
<evidence type="ECO:0000259" key="9">
    <source>
        <dbReference type="PROSITE" id="PS51914"/>
    </source>
</evidence>
<dbReference type="AlphaFoldDB" id="R4XIU9"/>
<dbReference type="GO" id="GO:0030246">
    <property type="term" value="F:carbohydrate binding"/>
    <property type="evidence" value="ECO:0007669"/>
    <property type="project" value="UniProtKB-UniRule"/>
</dbReference>
<dbReference type="eggNOG" id="KOG3394">
    <property type="taxonomic scope" value="Eukaryota"/>
</dbReference>
<dbReference type="InterPro" id="IPR045149">
    <property type="entry name" value="OS-9-like"/>
</dbReference>
<keyword evidence="5 7" id="KW-0256">Endoplasmic reticulum</keyword>
<evidence type="ECO:0000256" key="5">
    <source>
        <dbReference type="ARBA" id="ARBA00022824"/>
    </source>
</evidence>
<protein>
    <recommendedName>
        <fullName evidence="7">Endoplasmic reticulum lectin</fullName>
    </recommendedName>
    <alternativeName>
        <fullName evidence="7">Protein OS-9 homolog</fullName>
    </alternativeName>
</protein>
<dbReference type="Proteomes" id="UP000013776">
    <property type="component" value="Unassembled WGS sequence"/>
</dbReference>
<dbReference type="STRING" id="1097556.R4XIU9"/>
<dbReference type="VEuPathDB" id="FungiDB:TAPDE_003429"/>
<accession>R4XIU9</accession>
<dbReference type="PANTHER" id="PTHR15414">
    <property type="entry name" value="OS-9-RELATED"/>
    <property type="match status" value="1"/>
</dbReference>
<keyword evidence="3" id="KW-0732">Signal</keyword>
<keyword evidence="7" id="KW-0472">Membrane</keyword>
<dbReference type="InterPro" id="IPR009011">
    <property type="entry name" value="Man6P_isomerase_rcpt-bd_dom_sf"/>
</dbReference>
<feature type="compositionally biased region" description="Basic and acidic residues" evidence="8">
    <location>
        <begin position="259"/>
        <end position="272"/>
    </location>
</feature>
<comment type="function">
    <text evidence="7">Lectin involved in the quality control of the secretory pathway. As a member of the endoplasmic reticulum-associated degradation lumenal (ERAD-L) surveillance system, targets misfolded endoplasmic reticulum lumenal glycoproteins for degradation.</text>
</comment>
<keyword evidence="6" id="KW-1015">Disulfide bond</keyword>
<feature type="compositionally biased region" description="Polar residues" evidence="8">
    <location>
        <begin position="273"/>
        <end position="286"/>
    </location>
</feature>
<feature type="compositionally biased region" description="Basic and acidic residues" evidence="8">
    <location>
        <begin position="421"/>
        <end position="435"/>
    </location>
</feature>
<gene>
    <name evidence="10" type="ORF">TAPDE_003429</name>
</gene>
<comment type="similarity">
    <text evidence="2 7">Belongs to the OS-9 family.</text>
</comment>
<evidence type="ECO:0000313" key="10">
    <source>
        <dbReference type="EMBL" id="CCG83293.1"/>
    </source>
</evidence>
<reference evidence="10 11" key="1">
    <citation type="journal article" date="2013" name="MBio">
        <title>Genome sequencing of the plant pathogen Taphrina deformans, the causal agent of peach leaf curl.</title>
        <authorList>
            <person name="Cisse O.H."/>
            <person name="Almeida J.M.G.C.F."/>
            <person name="Fonseca A."/>
            <person name="Kumar A.A."/>
            <person name="Salojaervi J."/>
            <person name="Overmyer K."/>
            <person name="Hauser P.M."/>
            <person name="Pagni M."/>
        </authorList>
    </citation>
    <scope>NUCLEOTIDE SEQUENCE [LARGE SCALE GENOMIC DNA]</scope>
    <source>
        <strain evidence="11">PYCC 5710 / ATCC 11124 / CBS 356.35 / IMI 108563 / JCM 9778 / NBRC 8474</strain>
    </source>
</reference>
<feature type="region of interest" description="Disordered" evidence="8">
    <location>
        <begin position="421"/>
        <end position="440"/>
    </location>
</feature>
<feature type="region of interest" description="Disordered" evidence="8">
    <location>
        <begin position="253"/>
        <end position="294"/>
    </location>
</feature>
<dbReference type="Pfam" id="PF07915">
    <property type="entry name" value="PRKCSH"/>
    <property type="match status" value="1"/>
</dbReference>
<organism evidence="10 11">
    <name type="scientific">Taphrina deformans (strain PYCC 5710 / ATCC 11124 / CBS 356.35 / IMI 108563 / JCM 9778 / NBRC 8474)</name>
    <name type="common">Peach leaf curl fungus</name>
    <name type="synonym">Lalaria deformans</name>
    <dbReference type="NCBI Taxonomy" id="1097556"/>
    <lineage>
        <taxon>Eukaryota</taxon>
        <taxon>Fungi</taxon>
        <taxon>Dikarya</taxon>
        <taxon>Ascomycota</taxon>
        <taxon>Taphrinomycotina</taxon>
        <taxon>Taphrinomycetes</taxon>
        <taxon>Taphrinales</taxon>
        <taxon>Taphrinaceae</taxon>
        <taxon>Taphrina</taxon>
    </lineage>
</organism>
<dbReference type="InterPro" id="IPR012913">
    <property type="entry name" value="OS9-like_dom"/>
</dbReference>
<dbReference type="GO" id="GO:0030970">
    <property type="term" value="P:retrograde protein transport, ER to cytosol"/>
    <property type="evidence" value="ECO:0007669"/>
    <property type="project" value="TreeGrafter"/>
</dbReference>
<dbReference type="Gene3D" id="2.70.130.10">
    <property type="entry name" value="Mannose-6-phosphate receptor binding domain"/>
    <property type="match status" value="1"/>
</dbReference>
<dbReference type="GO" id="GO:0005789">
    <property type="term" value="C:endoplasmic reticulum membrane"/>
    <property type="evidence" value="ECO:0007669"/>
    <property type="project" value="UniProtKB-SubCell"/>
</dbReference>
<evidence type="ECO:0000256" key="4">
    <source>
        <dbReference type="ARBA" id="ARBA00022734"/>
    </source>
</evidence>